<name>A0A0B4DHN3_9FLAO</name>
<dbReference type="EMBL" id="JWTA01000004">
    <property type="protein sequence ID" value="KIC63960.1"/>
    <property type="molecule type" value="Genomic_DNA"/>
</dbReference>
<gene>
    <name evidence="1" type="ORF">RM51_04315</name>
</gene>
<reference evidence="1 2" key="1">
    <citation type="submission" date="2014-12" db="EMBL/GenBank/DDBJ databases">
        <title>Genome sequencing of Chryseobacterium taiwanense TPW19.</title>
        <authorList>
            <person name="Tan P.W."/>
            <person name="Chan K.-G."/>
        </authorList>
    </citation>
    <scope>NUCLEOTIDE SEQUENCE [LARGE SCALE GENOMIC DNA]</scope>
    <source>
        <strain evidence="1 2">TPW19</strain>
    </source>
</reference>
<dbReference type="OrthoDB" id="1369502at2"/>
<comment type="caution">
    <text evidence="1">The sequence shown here is derived from an EMBL/GenBank/DDBJ whole genome shotgun (WGS) entry which is preliminary data.</text>
</comment>
<evidence type="ECO:0000313" key="1">
    <source>
        <dbReference type="EMBL" id="KIC63960.1"/>
    </source>
</evidence>
<accession>A0A0B4DHN3</accession>
<dbReference type="RefSeq" id="WP_039365534.1">
    <property type="nucleotide sequence ID" value="NZ_JWTA01000004.1"/>
</dbReference>
<dbReference type="AlphaFoldDB" id="A0A0B4DHN3"/>
<sequence>MKKISLLILLISLLNCKKQTFDEFDFSFGNTFETDFSIKFDSKNDSVYIRENWSSFQNKTTKSETNYLAVLNTSQKIKLDSFVESINFKTLDTLYFERYSDGEYYNFHIKKDGIEKTIKTHSHSIPKSLEKFAYWIYETKKSLKLTETKRNFDFKSKNNFPEPPEAP</sequence>
<organism evidence="1 2">
    <name type="scientific">Chryseobacterium taiwanense</name>
    <dbReference type="NCBI Taxonomy" id="363331"/>
    <lineage>
        <taxon>Bacteria</taxon>
        <taxon>Pseudomonadati</taxon>
        <taxon>Bacteroidota</taxon>
        <taxon>Flavobacteriia</taxon>
        <taxon>Flavobacteriales</taxon>
        <taxon>Weeksellaceae</taxon>
        <taxon>Chryseobacterium group</taxon>
        <taxon>Chryseobacterium</taxon>
    </lineage>
</organism>
<keyword evidence="2" id="KW-1185">Reference proteome</keyword>
<proteinExistence type="predicted"/>
<dbReference type="Proteomes" id="UP000031167">
    <property type="component" value="Unassembled WGS sequence"/>
</dbReference>
<evidence type="ECO:0000313" key="2">
    <source>
        <dbReference type="Proteomes" id="UP000031167"/>
    </source>
</evidence>
<protein>
    <submittedName>
        <fullName evidence="1">Uncharacterized protein</fullName>
    </submittedName>
</protein>